<keyword evidence="1" id="KW-0479">Metal-binding</keyword>
<proteinExistence type="inferred from homology"/>
<dbReference type="InterPro" id="IPR001128">
    <property type="entry name" value="Cyt_P450"/>
</dbReference>
<dbReference type="PRINTS" id="PR00463">
    <property type="entry name" value="EP450I"/>
</dbReference>
<sequence>MLSNSTLDKAYELRRREVRETVGYLYGKAGSPVNVGEQMFLTILNVLTSMLWGGTVEGEARASLGAEFRQVISETTELLGMPNISDFFPALAPLDLQGAVKRMKKPMDKLNAIIEHIIDQRLKKKERESGSSSEPEFKDFVQFLLQLKDDEDSKTPLTMEQIKALLLDMVVGGSETSSNSIEFVLAEIINKPEVLRKVQQELDEVIGKDKLVEESHIHKLPYLLATIKESLRLHPALPLLIPHCPSESCTISGYAIPKGSRVFVNVWAIHRDPLIWENPLEFNPDRFLNSQWDFSGNDFSYFPFGSGRRICAGIAMAERMVLYSVATLLHSFDWKVPEGNNLDLSEKFGIVLKLENPLVTIPTPRLSDPTLYV</sequence>
<keyword evidence="1" id="KW-0349">Heme</keyword>
<dbReference type="Proteomes" id="UP001472677">
    <property type="component" value="Unassembled WGS sequence"/>
</dbReference>
<gene>
    <name evidence="2" type="ORF">V6N12_044230</name>
</gene>
<accession>A0ABR2DGR4</accession>
<dbReference type="PROSITE" id="PS00086">
    <property type="entry name" value="CYTOCHROME_P450"/>
    <property type="match status" value="1"/>
</dbReference>
<dbReference type="PANTHER" id="PTHR47951:SF3">
    <property type="entry name" value="CYTOCHROME P450, FAMILY 706, SUBFAMILY A, POLYPEPTIDE 4"/>
    <property type="match status" value="1"/>
</dbReference>
<reference evidence="2 3" key="1">
    <citation type="journal article" date="2024" name="G3 (Bethesda)">
        <title>Genome assembly of Hibiscus sabdariffa L. provides insights into metabolisms of medicinal natural products.</title>
        <authorList>
            <person name="Kim T."/>
        </authorList>
    </citation>
    <scope>NUCLEOTIDE SEQUENCE [LARGE SCALE GENOMIC DNA]</scope>
    <source>
        <strain evidence="2">TK-2024</strain>
        <tissue evidence="2">Old leaves</tissue>
    </source>
</reference>
<organism evidence="2 3">
    <name type="scientific">Hibiscus sabdariffa</name>
    <name type="common">roselle</name>
    <dbReference type="NCBI Taxonomy" id="183260"/>
    <lineage>
        <taxon>Eukaryota</taxon>
        <taxon>Viridiplantae</taxon>
        <taxon>Streptophyta</taxon>
        <taxon>Embryophyta</taxon>
        <taxon>Tracheophyta</taxon>
        <taxon>Spermatophyta</taxon>
        <taxon>Magnoliopsida</taxon>
        <taxon>eudicotyledons</taxon>
        <taxon>Gunneridae</taxon>
        <taxon>Pentapetalae</taxon>
        <taxon>rosids</taxon>
        <taxon>malvids</taxon>
        <taxon>Malvales</taxon>
        <taxon>Malvaceae</taxon>
        <taxon>Malvoideae</taxon>
        <taxon>Hibiscus</taxon>
    </lineage>
</organism>
<evidence type="ECO:0000313" key="3">
    <source>
        <dbReference type="Proteomes" id="UP001472677"/>
    </source>
</evidence>
<dbReference type="PRINTS" id="PR00385">
    <property type="entry name" value="P450"/>
</dbReference>
<evidence type="ECO:0000256" key="1">
    <source>
        <dbReference type="RuleBase" id="RU000461"/>
    </source>
</evidence>
<dbReference type="InterPro" id="IPR002401">
    <property type="entry name" value="Cyt_P450_E_grp-I"/>
</dbReference>
<keyword evidence="1" id="KW-0560">Oxidoreductase</keyword>
<keyword evidence="1" id="KW-0503">Monooxygenase</keyword>
<keyword evidence="1" id="KW-0408">Iron</keyword>
<protein>
    <submittedName>
        <fullName evidence="2">Uncharacterized protein</fullName>
    </submittedName>
</protein>
<evidence type="ECO:0000313" key="2">
    <source>
        <dbReference type="EMBL" id="KAK8538092.1"/>
    </source>
</evidence>
<dbReference type="InterPro" id="IPR036396">
    <property type="entry name" value="Cyt_P450_sf"/>
</dbReference>
<dbReference type="InterPro" id="IPR017972">
    <property type="entry name" value="Cyt_P450_CS"/>
</dbReference>
<dbReference type="PANTHER" id="PTHR47951">
    <property type="entry name" value="OS08G0547900 PROTEIN"/>
    <property type="match status" value="1"/>
</dbReference>
<comment type="caution">
    <text evidence="2">The sequence shown here is derived from an EMBL/GenBank/DDBJ whole genome shotgun (WGS) entry which is preliminary data.</text>
</comment>
<dbReference type="Gene3D" id="1.10.630.10">
    <property type="entry name" value="Cytochrome P450"/>
    <property type="match status" value="1"/>
</dbReference>
<dbReference type="Pfam" id="PF00067">
    <property type="entry name" value="p450"/>
    <property type="match status" value="1"/>
</dbReference>
<dbReference type="SUPFAM" id="SSF48264">
    <property type="entry name" value="Cytochrome P450"/>
    <property type="match status" value="1"/>
</dbReference>
<keyword evidence="3" id="KW-1185">Reference proteome</keyword>
<dbReference type="EMBL" id="JBBPBM010000028">
    <property type="protein sequence ID" value="KAK8538092.1"/>
    <property type="molecule type" value="Genomic_DNA"/>
</dbReference>
<name>A0ABR2DGR4_9ROSI</name>
<comment type="similarity">
    <text evidence="1">Belongs to the cytochrome P450 family.</text>
</comment>